<dbReference type="KEGG" id="pcz:PCL1606_31450"/>
<feature type="signal peptide" evidence="1">
    <location>
        <begin position="1"/>
        <end position="18"/>
    </location>
</feature>
<feature type="chain" id="PRO_5002299332" evidence="1">
    <location>
        <begin position="19"/>
        <end position="226"/>
    </location>
</feature>
<dbReference type="GO" id="GO:0016020">
    <property type="term" value="C:membrane"/>
    <property type="evidence" value="ECO:0007669"/>
    <property type="project" value="InterPro"/>
</dbReference>
<dbReference type="OrthoDB" id="13401at2"/>
<dbReference type="AlphaFoldDB" id="A0A0D5XZU7"/>
<evidence type="ECO:0000313" key="4">
    <source>
        <dbReference type="Proteomes" id="UP000032748"/>
    </source>
</evidence>
<dbReference type="GO" id="GO:0008233">
    <property type="term" value="F:peptidase activity"/>
    <property type="evidence" value="ECO:0007669"/>
    <property type="project" value="InterPro"/>
</dbReference>
<organism evidence="3 4">
    <name type="scientific">Pseudomonas chlororaphis</name>
    <dbReference type="NCBI Taxonomy" id="587753"/>
    <lineage>
        <taxon>Bacteria</taxon>
        <taxon>Pseudomonadati</taxon>
        <taxon>Pseudomonadota</taxon>
        <taxon>Gammaproteobacteria</taxon>
        <taxon>Pseudomonadales</taxon>
        <taxon>Pseudomonadaceae</taxon>
        <taxon>Pseudomonas</taxon>
    </lineage>
</organism>
<proteinExistence type="predicted"/>
<reference evidence="3 4" key="1">
    <citation type="journal article" date="2015" name="Mol. Plant Microbe Interact.">
        <title>Comparative Genomic Analysis of Pseudomonas chlororaphis PCL1606 Reveals New Insight into Antifungal Compounds Involved in Biocontrol.</title>
        <authorList>
            <person name="Calderon C.E."/>
            <person name="Ramos C."/>
            <person name="de Vicente A."/>
            <person name="Cazorla F.M."/>
        </authorList>
    </citation>
    <scope>NUCLEOTIDE SEQUENCE [LARGE SCALE GENOMIC DNA]</scope>
    <source>
        <strain evidence="3 4">PCL1606</strain>
    </source>
</reference>
<dbReference type="PATRIC" id="fig|587753.10.peg.3138"/>
<sequence>MWIATFCLLLGLAGLTQAAQMPVAALPGGNLVYKQVQSVRERKFADLVEQKTDFSCGAAALATILRQAYWLNVDEEHVIKGMLATADQDLVRTQGFSMLDMKRYIESIGMRARGYRIPPDKLEAVSIPVVVLMDIRGYKHFVVLLRAQKDWVYVGDPVLGHKRYTHEDFVKGWNGIVFAIIGPGYDKANALLAPPNPLTAKNRLDTFNPVKDAELMEFGFIQSDFF</sequence>
<dbReference type="Proteomes" id="UP000032748">
    <property type="component" value="Chromosome"/>
</dbReference>
<dbReference type="PROSITE" id="PS50990">
    <property type="entry name" value="PEPTIDASE_C39"/>
    <property type="match status" value="1"/>
</dbReference>
<evidence type="ECO:0000256" key="1">
    <source>
        <dbReference type="SAM" id="SignalP"/>
    </source>
</evidence>
<dbReference type="CDD" id="cd02423">
    <property type="entry name" value="Peptidase_C39G"/>
    <property type="match status" value="1"/>
</dbReference>
<keyword evidence="1" id="KW-0732">Signal</keyword>
<dbReference type="Pfam" id="PF03412">
    <property type="entry name" value="Peptidase_C39"/>
    <property type="match status" value="1"/>
</dbReference>
<evidence type="ECO:0000259" key="2">
    <source>
        <dbReference type="PROSITE" id="PS50990"/>
    </source>
</evidence>
<dbReference type="Gene3D" id="3.90.70.10">
    <property type="entry name" value="Cysteine proteinases"/>
    <property type="match status" value="1"/>
</dbReference>
<gene>
    <name evidence="3" type="ORF">PCL1606_31450</name>
</gene>
<evidence type="ECO:0000313" key="3">
    <source>
        <dbReference type="EMBL" id="AKA24596.1"/>
    </source>
</evidence>
<name>A0A0D5XZU7_9PSED</name>
<dbReference type="GO" id="GO:0006508">
    <property type="term" value="P:proteolysis"/>
    <property type="evidence" value="ECO:0007669"/>
    <property type="project" value="InterPro"/>
</dbReference>
<feature type="domain" description="Peptidase C39" evidence="2">
    <location>
        <begin position="50"/>
        <end position="180"/>
    </location>
</feature>
<dbReference type="EMBL" id="CP011110">
    <property type="protein sequence ID" value="AKA24596.1"/>
    <property type="molecule type" value="Genomic_DNA"/>
</dbReference>
<dbReference type="GO" id="GO:0005524">
    <property type="term" value="F:ATP binding"/>
    <property type="evidence" value="ECO:0007669"/>
    <property type="project" value="InterPro"/>
</dbReference>
<dbReference type="RefSeq" id="WP_045883225.1">
    <property type="nucleotide sequence ID" value="NZ_CP011110.1"/>
</dbReference>
<protein>
    <submittedName>
        <fullName evidence="3">Peptidase C39</fullName>
    </submittedName>
</protein>
<accession>A0A0D5XZU7</accession>
<dbReference type="InterPro" id="IPR005074">
    <property type="entry name" value="Peptidase_C39"/>
</dbReference>